<feature type="chain" id="PRO_5007890750" description="Big-1 domain-containing protein" evidence="1">
    <location>
        <begin position="23"/>
        <end position="551"/>
    </location>
</feature>
<proteinExistence type="predicted"/>
<dbReference type="AlphaFoldDB" id="A0A167NMK8"/>
<dbReference type="Gene3D" id="2.60.40.1120">
    <property type="entry name" value="Carboxypeptidase-like, regulatory domain"/>
    <property type="match status" value="1"/>
</dbReference>
<evidence type="ECO:0000256" key="1">
    <source>
        <dbReference type="SAM" id="SignalP"/>
    </source>
</evidence>
<dbReference type="Proteomes" id="UP000076661">
    <property type="component" value="Unassembled WGS sequence"/>
</dbReference>
<feature type="signal peptide" evidence="1">
    <location>
        <begin position="1"/>
        <end position="22"/>
    </location>
</feature>
<name>A0A167NMK8_9GAMM</name>
<organism evidence="2 3">
    <name type="scientific">Pseudoalteromonas luteoviolacea S4060-1</name>
    <dbReference type="NCBI Taxonomy" id="1365257"/>
    <lineage>
        <taxon>Bacteria</taxon>
        <taxon>Pseudomonadati</taxon>
        <taxon>Pseudomonadota</taxon>
        <taxon>Gammaproteobacteria</taxon>
        <taxon>Alteromonadales</taxon>
        <taxon>Pseudoalteromonadaceae</taxon>
        <taxon>Pseudoalteromonas</taxon>
    </lineage>
</organism>
<comment type="caution">
    <text evidence="2">The sequence shown here is derived from an EMBL/GenBank/DDBJ whole genome shotgun (WGS) entry which is preliminary data.</text>
</comment>
<evidence type="ECO:0008006" key="4">
    <source>
        <dbReference type="Google" id="ProtNLM"/>
    </source>
</evidence>
<evidence type="ECO:0000313" key="2">
    <source>
        <dbReference type="EMBL" id="KZN68502.1"/>
    </source>
</evidence>
<gene>
    <name evidence="2" type="ORF">N478_15165</name>
</gene>
<dbReference type="EMBL" id="AUXX01000009">
    <property type="protein sequence ID" value="KZN68502.1"/>
    <property type="molecule type" value="Genomic_DNA"/>
</dbReference>
<evidence type="ECO:0000313" key="3">
    <source>
        <dbReference type="Proteomes" id="UP000076661"/>
    </source>
</evidence>
<keyword evidence="1" id="KW-0732">Signal</keyword>
<reference evidence="2 3" key="1">
    <citation type="submission" date="2013-07" db="EMBL/GenBank/DDBJ databases">
        <title>Comparative Genomic and Metabolomic Analysis of Twelve Strains of Pseudoalteromonas luteoviolacea.</title>
        <authorList>
            <person name="Vynne N.G."/>
            <person name="Mansson M."/>
            <person name="Gram L."/>
        </authorList>
    </citation>
    <scope>NUCLEOTIDE SEQUENCE [LARGE SCALE GENOMIC DNA]</scope>
    <source>
        <strain evidence="2 3">S4060-1</strain>
    </source>
</reference>
<dbReference type="RefSeq" id="WP_063380511.1">
    <property type="nucleotide sequence ID" value="NZ_AUXX01000009.1"/>
</dbReference>
<sequence length="551" mass="56354">MGNKNFKLTKLALALGLTVSLAGCFSDNDNDVTVTPPDPDPGTVKVPTPDTPAALSSYVSVTVTDSASGDSVDNATISFFEAGEASTNVTDLAGADITSQTSADGSFAFKIKEDANLETITLAITAENYLANASVVSLAGDGTVNVAVNLVSAAQASVKTEENLETAEGKLTTDLTVDTNADGAGASLVIPATVELQDSAGEAISGTVNVEVVTAELDAADTAASAASIIPGGLNSASADEVLLPAAVVTVNITATQGDTTTAVKQLSEAITVTTDIPDTYRTAEDNELAQGNTFDVYTYDETKAQWTKLQDSANNDTVATVGEKVGTNFPTSFQTDHFSSFVPVERVAACTEAVTFTLSGTNVSVPAAGLFLQIRSNRLALNEVITTDSGTLYAADQAAKNGITVNSSANVNVVDANGNVWGSETNANLCGNVTIPVTSPVTYVNQDFSLTYTCSNTDQADTQLDFTGALVRYNQAGKAPLIAAETSNGTYALTGLVSGATYEVSVIPVGVDVGDASLTVPTFVAADGEAVSFNVGRSNCQFEEVSGSGS</sequence>
<accession>A0A167NMK8</accession>
<dbReference type="PATRIC" id="fig|1365257.3.peg.1444"/>
<dbReference type="PROSITE" id="PS51257">
    <property type="entry name" value="PROKAR_LIPOPROTEIN"/>
    <property type="match status" value="1"/>
</dbReference>
<protein>
    <recommendedName>
        <fullName evidence="4">Big-1 domain-containing protein</fullName>
    </recommendedName>
</protein>